<organism evidence="2 3">
    <name type="scientific">Mytilus coruscus</name>
    <name type="common">Sea mussel</name>
    <dbReference type="NCBI Taxonomy" id="42192"/>
    <lineage>
        <taxon>Eukaryota</taxon>
        <taxon>Metazoa</taxon>
        <taxon>Spiralia</taxon>
        <taxon>Lophotrochozoa</taxon>
        <taxon>Mollusca</taxon>
        <taxon>Bivalvia</taxon>
        <taxon>Autobranchia</taxon>
        <taxon>Pteriomorphia</taxon>
        <taxon>Mytilida</taxon>
        <taxon>Mytiloidea</taxon>
        <taxon>Mytilidae</taxon>
        <taxon>Mytilinae</taxon>
        <taxon>Mytilus</taxon>
    </lineage>
</organism>
<proteinExistence type="predicted"/>
<dbReference type="EMBL" id="CACVKT020009134">
    <property type="protein sequence ID" value="CAC5420418.1"/>
    <property type="molecule type" value="Genomic_DNA"/>
</dbReference>
<keyword evidence="1" id="KW-0175">Coiled coil</keyword>
<feature type="coiled-coil region" evidence="1">
    <location>
        <begin position="70"/>
        <end position="104"/>
    </location>
</feature>
<reference evidence="2 3" key="1">
    <citation type="submission" date="2020-06" db="EMBL/GenBank/DDBJ databases">
        <authorList>
            <person name="Li R."/>
            <person name="Bekaert M."/>
        </authorList>
    </citation>
    <scope>NUCLEOTIDE SEQUENCE [LARGE SCALE GENOMIC DNA]</scope>
    <source>
        <strain evidence="3">wild</strain>
    </source>
</reference>
<evidence type="ECO:0000256" key="1">
    <source>
        <dbReference type="SAM" id="Coils"/>
    </source>
</evidence>
<keyword evidence="3" id="KW-1185">Reference proteome</keyword>
<sequence length="158" mass="19114">MPRTARRRRIGYRDKRRRVVKTKDLDAHTIEEQHILIDSDAYTIEEQHILINGIVFDKLNLERLQHVRLIQTIERELAEHTSRTENFEKEIVRLKEENLFLTNTRYRLTMDLKNSEMQDCHFIKSLQDEIQKLKVLNYNNIREHKNLLHELSVAENQN</sequence>
<dbReference type="Proteomes" id="UP000507470">
    <property type="component" value="Unassembled WGS sequence"/>
</dbReference>
<dbReference type="AlphaFoldDB" id="A0A6J8EJ64"/>
<name>A0A6J8EJ64_MYTCO</name>
<evidence type="ECO:0000313" key="3">
    <source>
        <dbReference type="Proteomes" id="UP000507470"/>
    </source>
</evidence>
<gene>
    <name evidence="2" type="ORF">MCOR_52639</name>
</gene>
<protein>
    <submittedName>
        <fullName evidence="2">Uncharacterized protein</fullName>
    </submittedName>
</protein>
<evidence type="ECO:0000313" key="2">
    <source>
        <dbReference type="EMBL" id="CAC5420418.1"/>
    </source>
</evidence>
<accession>A0A6J8EJ64</accession>